<dbReference type="Proteomes" id="UP000509579">
    <property type="component" value="Plasmid unnamed1"/>
</dbReference>
<name>A0A6N1X8F2_9BURK</name>
<dbReference type="GO" id="GO:0005829">
    <property type="term" value="C:cytosol"/>
    <property type="evidence" value="ECO:0007669"/>
    <property type="project" value="TreeGrafter"/>
</dbReference>
<dbReference type="Gene3D" id="3.40.190.10">
    <property type="entry name" value="Periplasmic binding protein-like II"/>
    <property type="match status" value="2"/>
</dbReference>
<keyword evidence="4" id="KW-0804">Transcription</keyword>
<reference evidence="6 7" key="1">
    <citation type="submission" date="2020-06" db="EMBL/GenBank/DDBJ databases">
        <title>Acidovorax antarctica sp. nov., isolated from Corinth ice sheet soil, Antarctic Fields Peninsula.</title>
        <authorList>
            <person name="Xu Q."/>
            <person name="Peng F."/>
        </authorList>
    </citation>
    <scope>NUCLEOTIDE SEQUENCE [LARGE SCALE GENOMIC DNA]</scope>
    <source>
        <strain evidence="6 7">16-35-5</strain>
        <plasmid evidence="6 7">unnamed1</plasmid>
    </source>
</reference>
<organism evidence="6 7">
    <name type="scientific">Comamonas antarctica</name>
    <dbReference type="NCBI Taxonomy" id="2743470"/>
    <lineage>
        <taxon>Bacteria</taxon>
        <taxon>Pseudomonadati</taxon>
        <taxon>Pseudomonadota</taxon>
        <taxon>Betaproteobacteria</taxon>
        <taxon>Burkholderiales</taxon>
        <taxon>Comamonadaceae</taxon>
        <taxon>Comamonas</taxon>
    </lineage>
</organism>
<dbReference type="FunFam" id="1.10.10.10:FF:000001">
    <property type="entry name" value="LysR family transcriptional regulator"/>
    <property type="match status" value="1"/>
</dbReference>
<dbReference type="InterPro" id="IPR036390">
    <property type="entry name" value="WH_DNA-bd_sf"/>
</dbReference>
<dbReference type="SUPFAM" id="SSF53850">
    <property type="entry name" value="Periplasmic binding protein-like II"/>
    <property type="match status" value="1"/>
</dbReference>
<dbReference type="PRINTS" id="PR00039">
    <property type="entry name" value="HTHLYSR"/>
</dbReference>
<feature type="domain" description="HTH lysR-type" evidence="5">
    <location>
        <begin position="9"/>
        <end position="66"/>
    </location>
</feature>
<evidence type="ECO:0000313" key="6">
    <source>
        <dbReference type="EMBL" id="QKV55647.1"/>
    </source>
</evidence>
<dbReference type="InterPro" id="IPR000847">
    <property type="entry name" value="LysR_HTH_N"/>
</dbReference>
<keyword evidence="6" id="KW-0614">Plasmid</keyword>
<dbReference type="Pfam" id="PF00126">
    <property type="entry name" value="HTH_1"/>
    <property type="match status" value="1"/>
</dbReference>
<evidence type="ECO:0000259" key="5">
    <source>
        <dbReference type="PROSITE" id="PS50931"/>
    </source>
</evidence>
<comment type="similarity">
    <text evidence="1">Belongs to the LysR transcriptional regulatory family.</text>
</comment>
<dbReference type="KEGG" id="aant:HUK68_20315"/>
<accession>A0A6N1X8F2</accession>
<dbReference type="Pfam" id="PF03466">
    <property type="entry name" value="LysR_substrate"/>
    <property type="match status" value="1"/>
</dbReference>
<evidence type="ECO:0000256" key="1">
    <source>
        <dbReference type="ARBA" id="ARBA00009437"/>
    </source>
</evidence>
<dbReference type="EMBL" id="CP054841">
    <property type="protein sequence ID" value="QKV55647.1"/>
    <property type="molecule type" value="Genomic_DNA"/>
</dbReference>
<proteinExistence type="inferred from homology"/>
<dbReference type="GO" id="GO:0003700">
    <property type="term" value="F:DNA-binding transcription factor activity"/>
    <property type="evidence" value="ECO:0007669"/>
    <property type="project" value="InterPro"/>
</dbReference>
<evidence type="ECO:0000313" key="7">
    <source>
        <dbReference type="Proteomes" id="UP000509579"/>
    </source>
</evidence>
<keyword evidence="3" id="KW-0238">DNA-binding</keyword>
<dbReference type="CDD" id="cd05466">
    <property type="entry name" value="PBP2_LTTR_substrate"/>
    <property type="match status" value="1"/>
</dbReference>
<dbReference type="PROSITE" id="PS50931">
    <property type="entry name" value="HTH_LYSR"/>
    <property type="match status" value="1"/>
</dbReference>
<geneLocation type="plasmid" evidence="6 7">
    <name>unnamed1</name>
</geneLocation>
<dbReference type="Gene3D" id="1.10.10.10">
    <property type="entry name" value="Winged helix-like DNA-binding domain superfamily/Winged helix DNA-binding domain"/>
    <property type="match status" value="1"/>
</dbReference>
<dbReference type="GO" id="GO:0003677">
    <property type="term" value="F:DNA binding"/>
    <property type="evidence" value="ECO:0007669"/>
    <property type="project" value="UniProtKB-KW"/>
</dbReference>
<evidence type="ECO:0000256" key="2">
    <source>
        <dbReference type="ARBA" id="ARBA00023015"/>
    </source>
</evidence>
<dbReference type="InterPro" id="IPR050950">
    <property type="entry name" value="HTH-type_LysR_regulators"/>
</dbReference>
<dbReference type="InterPro" id="IPR036388">
    <property type="entry name" value="WH-like_DNA-bd_sf"/>
</dbReference>
<dbReference type="InterPro" id="IPR005119">
    <property type="entry name" value="LysR_subst-bd"/>
</dbReference>
<sequence length="300" mass="32126">MRKSLTSFFSLEQLQALVLVVDRGSFSAAADMLGISQPAVSQQVRELERRLGTRLLERVGRKVAPTPAGGALLGHARSILELARQASDAVRAHDDGIQGSVRLGTGATACLHLLPPVLRHVRAHYPAVQVLVTTGNTEDFVRRVEQNTLDFALVTLPVSSRALSVVPVLEDPYVLIGPPGAPRLPKAVAPRALSALPLILFEPGANTRTLVDAWLLAGGVKLRPTMELGSIEAIKEMVAEGLGYSIIPRMALPTGSAARFQVRALQPPLARELGLIMRQDKPVTRAMGVVAEAIVQGRRP</sequence>
<keyword evidence="2" id="KW-0805">Transcription regulation</keyword>
<dbReference type="AlphaFoldDB" id="A0A6N1X8F2"/>
<dbReference type="SUPFAM" id="SSF46785">
    <property type="entry name" value="Winged helix' DNA-binding domain"/>
    <property type="match status" value="1"/>
</dbReference>
<evidence type="ECO:0000256" key="3">
    <source>
        <dbReference type="ARBA" id="ARBA00023125"/>
    </source>
</evidence>
<gene>
    <name evidence="6" type="ORF">HUK68_20315</name>
</gene>
<dbReference type="PANTHER" id="PTHR30419">
    <property type="entry name" value="HTH-TYPE TRANSCRIPTIONAL REGULATOR YBHD"/>
    <property type="match status" value="1"/>
</dbReference>
<evidence type="ECO:0000256" key="4">
    <source>
        <dbReference type="ARBA" id="ARBA00023163"/>
    </source>
</evidence>
<keyword evidence="7" id="KW-1185">Reference proteome</keyword>
<protein>
    <submittedName>
        <fullName evidence="6">LysR family transcriptional regulator</fullName>
    </submittedName>
</protein>